<dbReference type="RefSeq" id="XP_040741838.1">
    <property type="nucleotide sequence ID" value="XM_040885673.1"/>
</dbReference>
<organism evidence="3 4">
    <name type="scientific">Linderina pennispora</name>
    <dbReference type="NCBI Taxonomy" id="61395"/>
    <lineage>
        <taxon>Eukaryota</taxon>
        <taxon>Fungi</taxon>
        <taxon>Fungi incertae sedis</taxon>
        <taxon>Zoopagomycota</taxon>
        <taxon>Kickxellomycotina</taxon>
        <taxon>Kickxellomycetes</taxon>
        <taxon>Kickxellales</taxon>
        <taxon>Kickxellaceae</taxon>
        <taxon>Linderina</taxon>
    </lineage>
</organism>
<dbReference type="Proteomes" id="UP000193922">
    <property type="component" value="Unassembled WGS sequence"/>
</dbReference>
<dbReference type="SUPFAM" id="SSF81296">
    <property type="entry name" value="E set domains"/>
    <property type="match status" value="1"/>
</dbReference>
<dbReference type="InterPro" id="IPR050357">
    <property type="entry name" value="Arrestin_domain-protein"/>
</dbReference>
<feature type="compositionally biased region" description="Basic and acidic residues" evidence="1">
    <location>
        <begin position="118"/>
        <end position="127"/>
    </location>
</feature>
<dbReference type="GeneID" id="63802321"/>
<dbReference type="STRING" id="61395.A0A1Y1W3M9"/>
<feature type="region of interest" description="Disordered" evidence="1">
    <location>
        <begin position="1"/>
        <end position="64"/>
    </location>
</feature>
<feature type="domain" description="Arrestin-like N-terminal" evidence="2">
    <location>
        <begin position="144"/>
        <end position="278"/>
    </location>
</feature>
<dbReference type="AlphaFoldDB" id="A0A1Y1W3M9"/>
<accession>A0A1Y1W3M9</accession>
<evidence type="ECO:0000256" key="1">
    <source>
        <dbReference type="SAM" id="MobiDB-lite"/>
    </source>
</evidence>
<feature type="region of interest" description="Disordered" evidence="1">
    <location>
        <begin position="96"/>
        <end position="127"/>
    </location>
</feature>
<dbReference type="PANTHER" id="PTHR11188:SF17">
    <property type="entry name" value="FI21816P1"/>
    <property type="match status" value="1"/>
</dbReference>
<evidence type="ECO:0000313" key="3">
    <source>
        <dbReference type="EMBL" id="ORX67992.1"/>
    </source>
</evidence>
<evidence type="ECO:0000259" key="2">
    <source>
        <dbReference type="Pfam" id="PF00339"/>
    </source>
</evidence>
<dbReference type="InterPro" id="IPR014756">
    <property type="entry name" value="Ig_E-set"/>
</dbReference>
<feature type="compositionally biased region" description="Low complexity" evidence="1">
    <location>
        <begin position="97"/>
        <end position="114"/>
    </location>
</feature>
<dbReference type="Pfam" id="PF00339">
    <property type="entry name" value="Arrestin_N"/>
    <property type="match status" value="1"/>
</dbReference>
<dbReference type="InterPro" id="IPR014752">
    <property type="entry name" value="Arrestin-like_C"/>
</dbReference>
<gene>
    <name evidence="3" type="ORF">DL89DRAFT_259220</name>
</gene>
<evidence type="ECO:0000313" key="4">
    <source>
        <dbReference type="Proteomes" id="UP000193922"/>
    </source>
</evidence>
<comment type="caution">
    <text evidence="3">The sequence shown here is derived from an EMBL/GenBank/DDBJ whole genome shotgun (WGS) entry which is preliminary data.</text>
</comment>
<sequence length="554" mass="63134">MQTKFNTTQPSFLRRRSETIGDISEMTASNSNGSFYMPQNSRQQPPQVPKRSRPTPRPPSSAQHRLQGLSMYLDEHTHSYEAVQPPEAPIDMNYRRQQTQQQPPYPQQTQQQPTARRPSIDLDKAPTTDRLVEFRLSIPDGVRNMTQHPGDTIVGSVVVTLTKPTKIFRISIQFLGRERVYLRENPPSAPIAMHAKTDYVLFDHRMTLWGERTTDGTQQNNGSSRHWGTMAPGTHVIPFSISIPNVNYPSAIRREKVCGVKYTVQAFLERPGKFTLRSTSTRPEDIVIEPIAYPLRPRNVLRIDCTIPGNPDNQGMQDIAVRIQGGISKLPVVAGDRILYKLEACAVNDTGDDPQIRSLASNYTVKYMTIYIVECLELKGMIKGIERSQTHRNNVHTVRLPPNSDKQEKYSNSAPFFTTSDYIRLPQDLCPFDSKLLTRTYELRIDCEVADKTSFLNKVTRTSFLYSWTTVLDVVGVSPDKFDAAAFQNAYTDNQRNMSGIVPPPHHHATAEPEIRKGGWEQDTEYIEWNRLNPTWIQLARRKYSSNADDAEWK</sequence>
<keyword evidence="4" id="KW-1185">Reference proteome</keyword>
<dbReference type="OrthoDB" id="9984275at2759"/>
<dbReference type="GO" id="GO:0005737">
    <property type="term" value="C:cytoplasm"/>
    <property type="evidence" value="ECO:0007669"/>
    <property type="project" value="TreeGrafter"/>
</dbReference>
<protein>
    <recommendedName>
        <fullName evidence="2">Arrestin-like N-terminal domain-containing protein</fullName>
    </recommendedName>
</protein>
<dbReference type="PANTHER" id="PTHR11188">
    <property type="entry name" value="ARRESTIN DOMAIN CONTAINING PROTEIN"/>
    <property type="match status" value="1"/>
</dbReference>
<feature type="compositionally biased region" description="Polar residues" evidence="1">
    <location>
        <begin position="1"/>
        <end position="11"/>
    </location>
</feature>
<dbReference type="Gene3D" id="2.60.40.640">
    <property type="match status" value="1"/>
</dbReference>
<feature type="compositionally biased region" description="Polar residues" evidence="1">
    <location>
        <begin position="26"/>
        <end position="45"/>
    </location>
</feature>
<proteinExistence type="predicted"/>
<dbReference type="EMBL" id="MCFD01000011">
    <property type="protein sequence ID" value="ORX67992.1"/>
    <property type="molecule type" value="Genomic_DNA"/>
</dbReference>
<dbReference type="InterPro" id="IPR011021">
    <property type="entry name" value="Arrestin-like_N"/>
</dbReference>
<dbReference type="GO" id="GO:0015031">
    <property type="term" value="P:protein transport"/>
    <property type="evidence" value="ECO:0007669"/>
    <property type="project" value="TreeGrafter"/>
</dbReference>
<name>A0A1Y1W3M9_9FUNG</name>
<reference evidence="3 4" key="1">
    <citation type="submission" date="2016-07" db="EMBL/GenBank/DDBJ databases">
        <title>Pervasive Adenine N6-methylation of Active Genes in Fungi.</title>
        <authorList>
            <consortium name="DOE Joint Genome Institute"/>
            <person name="Mondo S.J."/>
            <person name="Dannebaum R.O."/>
            <person name="Kuo R.C."/>
            <person name="Labutti K."/>
            <person name="Haridas S."/>
            <person name="Kuo A."/>
            <person name="Salamov A."/>
            <person name="Ahrendt S.R."/>
            <person name="Lipzen A."/>
            <person name="Sullivan W."/>
            <person name="Andreopoulos W.B."/>
            <person name="Clum A."/>
            <person name="Lindquist E."/>
            <person name="Daum C."/>
            <person name="Ramamoorthy G.K."/>
            <person name="Gryganskyi A."/>
            <person name="Culley D."/>
            <person name="Magnuson J.K."/>
            <person name="James T.Y."/>
            <person name="O'Malley M.A."/>
            <person name="Stajich J.E."/>
            <person name="Spatafora J.W."/>
            <person name="Visel A."/>
            <person name="Grigoriev I.V."/>
        </authorList>
    </citation>
    <scope>NUCLEOTIDE SEQUENCE [LARGE SCALE GENOMIC DNA]</scope>
    <source>
        <strain evidence="3 4">ATCC 12442</strain>
    </source>
</reference>